<name>A0A6J5JVX4_9BURK</name>
<organism evidence="1 2">
    <name type="scientific">Burkholderia aenigmatica</name>
    <dbReference type="NCBI Taxonomy" id="2015348"/>
    <lineage>
        <taxon>Bacteria</taxon>
        <taxon>Pseudomonadati</taxon>
        <taxon>Pseudomonadota</taxon>
        <taxon>Betaproteobacteria</taxon>
        <taxon>Burkholderiales</taxon>
        <taxon>Burkholderiaceae</taxon>
        <taxon>Burkholderia</taxon>
        <taxon>Burkholderia cepacia complex</taxon>
    </lineage>
</organism>
<dbReference type="AlphaFoldDB" id="A0A6J5JVX4"/>
<dbReference type="EMBL" id="CABWIL020000061">
    <property type="protein sequence ID" value="CAB3975297.1"/>
    <property type="molecule type" value="Genomic_DNA"/>
</dbReference>
<sequence>MAKQIFFVTALTKAEDVKAKLEAAIPEAELRFQLTPDRWMIYAEGPAGKLADQFGIRGDPFVGNGLVLALGSYAGRAPSALWEWIKARTE</sequence>
<proteinExistence type="predicted"/>
<dbReference type="Proteomes" id="UP000494301">
    <property type="component" value="Unassembled WGS sequence"/>
</dbReference>
<dbReference type="RefSeq" id="WP_122947494.1">
    <property type="nucleotide sequence ID" value="NZ_CABVQF010000028.1"/>
</dbReference>
<gene>
    <name evidence="1" type="ORF">BLA3211_08420</name>
</gene>
<protein>
    <submittedName>
        <fullName evidence="1">Uncharacterized protein</fullName>
    </submittedName>
</protein>
<accession>A0A6J5JVX4</accession>
<evidence type="ECO:0000313" key="2">
    <source>
        <dbReference type="Proteomes" id="UP000494301"/>
    </source>
</evidence>
<evidence type="ECO:0000313" key="1">
    <source>
        <dbReference type="EMBL" id="CAB3975297.1"/>
    </source>
</evidence>
<reference evidence="1 2" key="1">
    <citation type="submission" date="2020-04" db="EMBL/GenBank/DDBJ databases">
        <authorList>
            <person name="Depoorter E."/>
        </authorList>
    </citation>
    <scope>NUCLEOTIDE SEQUENCE [LARGE SCALE GENOMIC DNA]</scope>
    <source>
        <strain evidence="1 2">BCC0217</strain>
    </source>
</reference>